<dbReference type="InterPro" id="IPR027417">
    <property type="entry name" value="P-loop_NTPase"/>
</dbReference>
<organism evidence="3 4">
    <name type="scientific">Nonomuraea maheshkhaliensis</name>
    <dbReference type="NCBI Taxonomy" id="419590"/>
    <lineage>
        <taxon>Bacteria</taxon>
        <taxon>Bacillati</taxon>
        <taxon>Actinomycetota</taxon>
        <taxon>Actinomycetes</taxon>
        <taxon>Streptosporangiales</taxon>
        <taxon>Streptosporangiaceae</taxon>
        <taxon>Nonomuraea</taxon>
    </lineage>
</organism>
<comment type="caution">
    <text evidence="3">The sequence shown here is derived from an EMBL/GenBank/DDBJ whole genome shotgun (WGS) entry which is preliminary data.</text>
</comment>
<feature type="transmembrane region" description="Helical" evidence="2">
    <location>
        <begin position="92"/>
        <end position="112"/>
    </location>
</feature>
<dbReference type="Proteomes" id="UP001500064">
    <property type="component" value="Unassembled WGS sequence"/>
</dbReference>
<proteinExistence type="predicted"/>
<feature type="region of interest" description="Disordered" evidence="1">
    <location>
        <begin position="1"/>
        <end position="24"/>
    </location>
</feature>
<name>A0ABN2EZW4_9ACTN</name>
<keyword evidence="2" id="KW-1133">Transmembrane helix</keyword>
<dbReference type="RefSeq" id="WP_346103609.1">
    <property type="nucleotide sequence ID" value="NZ_BAAAMU010000011.1"/>
</dbReference>
<feature type="compositionally biased region" description="Acidic residues" evidence="1">
    <location>
        <begin position="147"/>
        <end position="160"/>
    </location>
</feature>
<evidence type="ECO:0000313" key="3">
    <source>
        <dbReference type="EMBL" id="GAA1624403.1"/>
    </source>
</evidence>
<sequence length="645" mass="71002">MTEQSDDGLDLVPPSDVEQPFERSPFKPPIRRFYDSRKQALANLVPLMLLGGAHGTGWLFHTTQPGIVWGFCWAVALVMLPVILVMRTDGRVWWGSAAAVLAWLLTAAAMGLSDVQAFMLWTAGLVRSVPYWRAHQRRYTPQPPGEPEPEPEEDEDDGLEPEQRTWEQDVVPNNPAYASTRLDIPEHLPGGFTALIIGKKGKTDFEKMLAGKRTISSAYGTTVRLVGVEEVSPPNDSRARLTIIDRDDLLAHTRFLEDDEAAIDPVTGIARVAYFYDSKPAHAQFYTPTGGMQMGLIFGRTECGKTRYAETKFLLAHQCDTLVTAVLDAQDGQSMPECLQVAQIRAVGVEGVFQCLGKLLYASRRRSQFLGRAKWIDERGRERTGKQFLLPGSELIHPRTGDVFRMPGVWSLFDELPLLLKDPEFGKEAVRMLAAGVATMRKTGFGVEGVAQNVGLDYLVDQGLRSNLAGNVAGFRTRSNDDHGMVGLPADPSKLEEFFVSTGKSTAGLCYLNGPDARPRAKARGLLARDVYGLTQQPPAGELDELTTGFLDDYDRMMKRGRTGVEALAQGEPGHSPPPTQGDVEAAIEETLHDGALPVDQLIARIGGRIADCTYGQIETALRALERAERISRRGDLCQRVDDRT</sequence>
<keyword evidence="4" id="KW-1185">Reference proteome</keyword>
<dbReference type="EMBL" id="BAAAMU010000011">
    <property type="protein sequence ID" value="GAA1624403.1"/>
    <property type="molecule type" value="Genomic_DNA"/>
</dbReference>
<keyword evidence="2" id="KW-0472">Membrane</keyword>
<keyword evidence="2" id="KW-0812">Transmembrane</keyword>
<feature type="transmembrane region" description="Helical" evidence="2">
    <location>
        <begin position="66"/>
        <end position="85"/>
    </location>
</feature>
<evidence type="ECO:0000313" key="4">
    <source>
        <dbReference type="Proteomes" id="UP001500064"/>
    </source>
</evidence>
<evidence type="ECO:0000256" key="1">
    <source>
        <dbReference type="SAM" id="MobiDB-lite"/>
    </source>
</evidence>
<protein>
    <submittedName>
        <fullName evidence="3">Uncharacterized protein</fullName>
    </submittedName>
</protein>
<dbReference type="Gene3D" id="3.40.50.300">
    <property type="entry name" value="P-loop containing nucleotide triphosphate hydrolases"/>
    <property type="match status" value="1"/>
</dbReference>
<feature type="region of interest" description="Disordered" evidence="1">
    <location>
        <begin position="137"/>
        <end position="172"/>
    </location>
</feature>
<accession>A0ABN2EZW4</accession>
<evidence type="ECO:0000256" key="2">
    <source>
        <dbReference type="SAM" id="Phobius"/>
    </source>
</evidence>
<gene>
    <name evidence="3" type="ORF">GCM10009733_021330</name>
</gene>
<reference evidence="3 4" key="1">
    <citation type="journal article" date="2019" name="Int. J. Syst. Evol. Microbiol.">
        <title>The Global Catalogue of Microorganisms (GCM) 10K type strain sequencing project: providing services to taxonomists for standard genome sequencing and annotation.</title>
        <authorList>
            <consortium name="The Broad Institute Genomics Platform"/>
            <consortium name="The Broad Institute Genome Sequencing Center for Infectious Disease"/>
            <person name="Wu L."/>
            <person name="Ma J."/>
        </authorList>
    </citation>
    <scope>NUCLEOTIDE SEQUENCE [LARGE SCALE GENOMIC DNA]</scope>
    <source>
        <strain evidence="3 4">JCM 13929</strain>
    </source>
</reference>
<feature type="transmembrane region" description="Helical" evidence="2">
    <location>
        <begin position="40"/>
        <end position="60"/>
    </location>
</feature>